<keyword evidence="4" id="KW-1185">Reference proteome</keyword>
<protein>
    <submittedName>
        <fullName evidence="3">Gilgamesh</fullName>
    </submittedName>
</protein>
<sequence>MERRRSHRVSCEKRRSNNSKAHWKKLFAVRKFLSLANSQSSQEPAKQLIFNKFRVGKKIANGSFGQIRLGIWTRNKESVAIKLEHQEAKIPMLFFEYRFYETLLNEIGFPKIYHFGSFGNTTPLSWSYSDQIWRNSSLPAIDPLASQQFCRSVIHSHGIIFRDVKPENFLIGHSSNKKGNLIHIVDFGLAKEYIDPQTGRHISYSENKFLTGTVRYMSINAHKGKEQSRRDDMEALCHVFFYFLSKGNLPWMGTSCKNIREKYQIIGVIKEETPMKILGKEFPWEFTVFLRYCRSLKFTQSPNYNYLRNLFRNCLKRLGMQEDYVFDWSLPLREESSLTLALETEKQQIGEEEETGSLSNTSKVPPQRVVVEVNKPSDRQCTNNNNNTTFSNKRSKIKPNNNVPDKVNSHQPENVNSDPSLSYSKSKSLPSSINVIISSSICSSKKSSKRMITQGIQRHIKNIFHLLNTSSDVTIHEDSGPVPNIRIEYCSSSSESSSSISVNLKSSETPQPLLDTLQIVSSSSKQPPNP</sequence>
<evidence type="ECO:0000256" key="1">
    <source>
        <dbReference type="SAM" id="MobiDB-lite"/>
    </source>
</evidence>
<dbReference type="GO" id="GO:0005524">
    <property type="term" value="F:ATP binding"/>
    <property type="evidence" value="ECO:0007669"/>
    <property type="project" value="InterPro"/>
</dbReference>
<dbReference type="PANTHER" id="PTHR11909">
    <property type="entry name" value="CASEIN KINASE-RELATED"/>
    <property type="match status" value="1"/>
</dbReference>
<dbReference type="EMBL" id="CP045899">
    <property type="protein sequence ID" value="QQP41490.1"/>
    <property type="molecule type" value="Genomic_DNA"/>
</dbReference>
<evidence type="ECO:0000259" key="2">
    <source>
        <dbReference type="PROSITE" id="PS50011"/>
    </source>
</evidence>
<feature type="non-terminal residue" evidence="3">
    <location>
        <position position="1"/>
    </location>
</feature>
<dbReference type="Proteomes" id="UP000595437">
    <property type="component" value="Chromosome 10"/>
</dbReference>
<feature type="region of interest" description="Disordered" evidence="1">
    <location>
        <begin position="496"/>
        <end position="530"/>
    </location>
</feature>
<dbReference type="Pfam" id="PF00069">
    <property type="entry name" value="Pkinase"/>
    <property type="match status" value="1"/>
</dbReference>
<feature type="region of interest" description="Disordered" evidence="1">
    <location>
        <begin position="344"/>
        <end position="427"/>
    </location>
</feature>
<evidence type="ECO:0000313" key="3">
    <source>
        <dbReference type="EMBL" id="QQP41490.1"/>
    </source>
</evidence>
<evidence type="ECO:0000313" key="4">
    <source>
        <dbReference type="Proteomes" id="UP000595437"/>
    </source>
</evidence>
<feature type="compositionally biased region" description="Polar residues" evidence="1">
    <location>
        <begin position="398"/>
        <end position="416"/>
    </location>
</feature>
<accession>A0A7T8H1W8</accession>
<dbReference type="SUPFAM" id="SSF56112">
    <property type="entry name" value="Protein kinase-like (PK-like)"/>
    <property type="match status" value="1"/>
</dbReference>
<gene>
    <name evidence="3" type="ORF">FKW44_015887</name>
</gene>
<proteinExistence type="predicted"/>
<dbReference type="SMART" id="SM00220">
    <property type="entry name" value="S_TKc"/>
    <property type="match status" value="1"/>
</dbReference>
<dbReference type="InterPro" id="IPR011009">
    <property type="entry name" value="Kinase-like_dom_sf"/>
</dbReference>
<reference evidence="4" key="1">
    <citation type="submission" date="2021-01" db="EMBL/GenBank/DDBJ databases">
        <title>Caligus Genome Assembly.</title>
        <authorList>
            <person name="Gallardo-Escarate C."/>
        </authorList>
    </citation>
    <scope>NUCLEOTIDE SEQUENCE [LARGE SCALE GENOMIC DNA]</scope>
</reference>
<dbReference type="Gene3D" id="1.10.510.10">
    <property type="entry name" value="Transferase(Phosphotransferase) domain 1"/>
    <property type="match status" value="1"/>
</dbReference>
<dbReference type="InterPro" id="IPR000719">
    <property type="entry name" value="Prot_kinase_dom"/>
</dbReference>
<organism evidence="3 4">
    <name type="scientific">Caligus rogercresseyi</name>
    <name type="common">Sea louse</name>
    <dbReference type="NCBI Taxonomy" id="217165"/>
    <lineage>
        <taxon>Eukaryota</taxon>
        <taxon>Metazoa</taxon>
        <taxon>Ecdysozoa</taxon>
        <taxon>Arthropoda</taxon>
        <taxon>Crustacea</taxon>
        <taxon>Multicrustacea</taxon>
        <taxon>Hexanauplia</taxon>
        <taxon>Copepoda</taxon>
        <taxon>Siphonostomatoida</taxon>
        <taxon>Caligidae</taxon>
        <taxon>Caligus</taxon>
    </lineage>
</organism>
<name>A0A7T8H1W8_CALRO</name>
<feature type="compositionally biased region" description="Low complexity" evidence="1">
    <location>
        <begin position="417"/>
        <end position="427"/>
    </location>
</feature>
<dbReference type="AlphaFoldDB" id="A0A7T8H1W8"/>
<dbReference type="PROSITE" id="PS50011">
    <property type="entry name" value="PROTEIN_KINASE_DOM"/>
    <property type="match status" value="1"/>
</dbReference>
<feature type="compositionally biased region" description="Low complexity" evidence="1">
    <location>
        <begin position="496"/>
        <end position="507"/>
    </location>
</feature>
<dbReference type="OrthoDB" id="6378140at2759"/>
<feature type="compositionally biased region" description="Polar residues" evidence="1">
    <location>
        <begin position="518"/>
        <end position="530"/>
    </location>
</feature>
<dbReference type="GO" id="GO:0004672">
    <property type="term" value="F:protein kinase activity"/>
    <property type="evidence" value="ECO:0007669"/>
    <property type="project" value="InterPro"/>
</dbReference>
<dbReference type="InterPro" id="IPR050235">
    <property type="entry name" value="CK1_Ser-Thr_kinase"/>
</dbReference>
<feature type="domain" description="Protein kinase" evidence="2">
    <location>
        <begin position="53"/>
        <end position="311"/>
    </location>
</feature>